<accession>A0A803MD32</accession>
<proteinExistence type="predicted"/>
<feature type="domain" description="Retrotransposon Copia-like N-terminal" evidence="2">
    <location>
        <begin position="29"/>
        <end position="72"/>
    </location>
</feature>
<name>A0A803MD32_CHEQI</name>
<keyword evidence="4" id="KW-1185">Reference proteome</keyword>
<dbReference type="InterPro" id="IPR013103">
    <property type="entry name" value="RVT_2"/>
</dbReference>
<organism evidence="3 4">
    <name type="scientific">Chenopodium quinoa</name>
    <name type="common">Quinoa</name>
    <dbReference type="NCBI Taxonomy" id="63459"/>
    <lineage>
        <taxon>Eukaryota</taxon>
        <taxon>Viridiplantae</taxon>
        <taxon>Streptophyta</taxon>
        <taxon>Embryophyta</taxon>
        <taxon>Tracheophyta</taxon>
        <taxon>Spermatophyta</taxon>
        <taxon>Magnoliopsida</taxon>
        <taxon>eudicotyledons</taxon>
        <taxon>Gunneridae</taxon>
        <taxon>Pentapetalae</taxon>
        <taxon>Caryophyllales</taxon>
        <taxon>Chenopodiaceae</taxon>
        <taxon>Chenopodioideae</taxon>
        <taxon>Atripliceae</taxon>
        <taxon>Chenopodium</taxon>
    </lineage>
</organism>
<evidence type="ECO:0008006" key="5">
    <source>
        <dbReference type="Google" id="ProtNLM"/>
    </source>
</evidence>
<evidence type="ECO:0000259" key="2">
    <source>
        <dbReference type="Pfam" id="PF14244"/>
    </source>
</evidence>
<dbReference type="EnsemblPlants" id="AUR62027375-RA">
    <property type="protein sequence ID" value="AUR62027375-RA:cds"/>
    <property type="gene ID" value="AUR62027375"/>
</dbReference>
<reference evidence="3" key="2">
    <citation type="submission" date="2021-03" db="UniProtKB">
        <authorList>
            <consortium name="EnsemblPlants"/>
        </authorList>
    </citation>
    <scope>IDENTIFICATION</scope>
</reference>
<dbReference type="CDD" id="cd09272">
    <property type="entry name" value="RNase_HI_RT_Ty1"/>
    <property type="match status" value="1"/>
</dbReference>
<dbReference type="Pfam" id="PF14244">
    <property type="entry name" value="Retrotran_gag_3"/>
    <property type="match status" value="1"/>
</dbReference>
<dbReference type="InterPro" id="IPR029472">
    <property type="entry name" value="Copia-like_N"/>
</dbReference>
<evidence type="ECO:0000313" key="3">
    <source>
        <dbReference type="EnsemblPlants" id="AUR62027375-RA:cds"/>
    </source>
</evidence>
<dbReference type="Pfam" id="PF07727">
    <property type="entry name" value="RVT_2"/>
    <property type="match status" value="1"/>
</dbReference>
<dbReference type="PANTHER" id="PTHR11439">
    <property type="entry name" value="GAG-POL-RELATED RETROTRANSPOSON"/>
    <property type="match status" value="1"/>
</dbReference>
<evidence type="ECO:0000259" key="1">
    <source>
        <dbReference type="Pfam" id="PF07727"/>
    </source>
</evidence>
<dbReference type="Gramene" id="AUR62027375-RA">
    <property type="protein sequence ID" value="AUR62027375-RA:cds"/>
    <property type="gene ID" value="AUR62027375"/>
</dbReference>
<protein>
    <recommendedName>
        <fullName evidence="5">Retrotransposon Copia-like N-terminal domain-containing protein</fullName>
    </recommendedName>
</protein>
<feature type="domain" description="Reverse transcriptase Ty1/copia-type" evidence="1">
    <location>
        <begin position="223"/>
        <end position="302"/>
    </location>
</feature>
<sequence>MAAASDNSASSTMNFGINYNDPYYLANGDHPEMQLGKHILTGPNFINWSIAVKMVLIARNKLEFVDGTLLAPEKKESKDYKKPRVDVVCEYCKRKGHIVTHYVKLIGNPEWWTNPKGKSPRTPGKFAANAVEDSASILGSAPASFEKGELRNSNHDKAPMTMDPTVISAVYNQVMKMMKQKGSDSYAADTPLAASSINFAGAIDHMAYNHDLFTNIVDLKPPIKVGLPDDDLLVIGNDPGEIASLKNRLCTAFTIKDLGQLKYFLRIEVSRSKEDIKLNQRKYIMELISEAGLESCSHVAYPFPRNKTKKQAIVSKSSTKAEYRAMSQTESELVWLERLLFELDVHIDTPIPLMCENVSAILIAENLCFHEKSKHLRTKHQKIDVHYIRERVKKGLIKLFMSNQHYILVIS</sequence>
<evidence type="ECO:0000313" key="4">
    <source>
        <dbReference type="Proteomes" id="UP000596660"/>
    </source>
</evidence>
<dbReference type="AlphaFoldDB" id="A0A803MD32"/>
<dbReference type="Proteomes" id="UP000596660">
    <property type="component" value="Unplaced"/>
</dbReference>
<dbReference type="PANTHER" id="PTHR11439:SF522">
    <property type="entry name" value="REVERSE TRANSCRIPTASE TY1_COPIA-TYPE DOMAIN-CONTAINING PROTEIN"/>
    <property type="match status" value="1"/>
</dbReference>
<reference evidence="3" key="1">
    <citation type="journal article" date="2017" name="Nature">
        <title>The genome of Chenopodium quinoa.</title>
        <authorList>
            <person name="Jarvis D.E."/>
            <person name="Ho Y.S."/>
            <person name="Lightfoot D.J."/>
            <person name="Schmoeckel S.M."/>
            <person name="Li B."/>
            <person name="Borm T.J.A."/>
            <person name="Ohyanagi H."/>
            <person name="Mineta K."/>
            <person name="Michell C.T."/>
            <person name="Saber N."/>
            <person name="Kharbatia N.M."/>
            <person name="Rupper R.R."/>
            <person name="Sharp A.R."/>
            <person name="Dally N."/>
            <person name="Boughton B.A."/>
            <person name="Woo Y.H."/>
            <person name="Gao G."/>
            <person name="Schijlen E.G.W.M."/>
            <person name="Guo X."/>
            <person name="Momin A.A."/>
            <person name="Negrao S."/>
            <person name="Al-Babili S."/>
            <person name="Gehring C."/>
            <person name="Roessner U."/>
            <person name="Jung C."/>
            <person name="Murphy K."/>
            <person name="Arold S.T."/>
            <person name="Gojobori T."/>
            <person name="van der Linden C.G."/>
            <person name="van Loo E.N."/>
            <person name="Jellen E.N."/>
            <person name="Maughan P.J."/>
            <person name="Tester M."/>
        </authorList>
    </citation>
    <scope>NUCLEOTIDE SEQUENCE [LARGE SCALE GENOMIC DNA]</scope>
    <source>
        <strain evidence="3">cv. PI 614886</strain>
    </source>
</reference>